<dbReference type="Proteomes" id="UP001552299">
    <property type="component" value="Unassembled WGS sequence"/>
</dbReference>
<comment type="caution">
    <text evidence="2">The sequence shown here is derived from an EMBL/GenBank/DDBJ whole genome shotgun (WGS) entry which is preliminary data.</text>
</comment>
<accession>A0ABD0UPB4</accession>
<sequence length="68" mass="7605">MCQDWTTKQKEGFTVRWFSNGSIEKYDYETMIDSVVQMVAGRPLRLSLSSEKSPSMGMPLVGSTNAVP</sequence>
<reference evidence="2 3" key="1">
    <citation type="journal article" date="2024" name="Plant Biotechnol. J.">
        <title>Dendrobium thyrsiflorum genome and its molecular insights into genes involved in important horticultural traits.</title>
        <authorList>
            <person name="Chen B."/>
            <person name="Wang J.Y."/>
            <person name="Zheng P.J."/>
            <person name="Li K.L."/>
            <person name="Liang Y.M."/>
            <person name="Chen X.F."/>
            <person name="Zhang C."/>
            <person name="Zhao X."/>
            <person name="He X."/>
            <person name="Zhang G.Q."/>
            <person name="Liu Z.J."/>
            <person name="Xu Q."/>
        </authorList>
    </citation>
    <scope>NUCLEOTIDE SEQUENCE [LARGE SCALE GENOMIC DNA]</scope>
    <source>
        <strain evidence="2">GZMU011</strain>
    </source>
</reference>
<evidence type="ECO:0000313" key="3">
    <source>
        <dbReference type="Proteomes" id="UP001552299"/>
    </source>
</evidence>
<proteinExistence type="predicted"/>
<keyword evidence="3" id="KW-1185">Reference proteome</keyword>
<protein>
    <submittedName>
        <fullName evidence="2">Uncharacterized protein</fullName>
    </submittedName>
</protein>
<dbReference type="EMBL" id="JANQDX010000012">
    <property type="protein sequence ID" value="KAL0914408.1"/>
    <property type="molecule type" value="Genomic_DNA"/>
</dbReference>
<evidence type="ECO:0000313" key="2">
    <source>
        <dbReference type="EMBL" id="KAL0914408.1"/>
    </source>
</evidence>
<feature type="region of interest" description="Disordered" evidence="1">
    <location>
        <begin position="49"/>
        <end position="68"/>
    </location>
</feature>
<gene>
    <name evidence="2" type="ORF">M5K25_014752</name>
</gene>
<organism evidence="2 3">
    <name type="scientific">Dendrobium thyrsiflorum</name>
    <name type="common">Pinecone-like raceme dendrobium</name>
    <name type="synonym">Orchid</name>
    <dbReference type="NCBI Taxonomy" id="117978"/>
    <lineage>
        <taxon>Eukaryota</taxon>
        <taxon>Viridiplantae</taxon>
        <taxon>Streptophyta</taxon>
        <taxon>Embryophyta</taxon>
        <taxon>Tracheophyta</taxon>
        <taxon>Spermatophyta</taxon>
        <taxon>Magnoliopsida</taxon>
        <taxon>Liliopsida</taxon>
        <taxon>Asparagales</taxon>
        <taxon>Orchidaceae</taxon>
        <taxon>Epidendroideae</taxon>
        <taxon>Malaxideae</taxon>
        <taxon>Dendrobiinae</taxon>
        <taxon>Dendrobium</taxon>
    </lineage>
</organism>
<name>A0ABD0UPB4_DENTH</name>
<evidence type="ECO:0000256" key="1">
    <source>
        <dbReference type="SAM" id="MobiDB-lite"/>
    </source>
</evidence>
<dbReference type="AlphaFoldDB" id="A0ABD0UPB4"/>